<protein>
    <submittedName>
        <fullName evidence="1">Uncharacterized protein</fullName>
    </submittedName>
</protein>
<name>A0A834IAN1_RHYFE</name>
<keyword evidence="2" id="KW-1185">Reference proteome</keyword>
<dbReference type="EMBL" id="JAACXV010010076">
    <property type="protein sequence ID" value="KAF7275527.1"/>
    <property type="molecule type" value="Genomic_DNA"/>
</dbReference>
<comment type="caution">
    <text evidence="1">The sequence shown here is derived from an EMBL/GenBank/DDBJ whole genome shotgun (WGS) entry which is preliminary data.</text>
</comment>
<sequence length="95" mass="11543">MEQILTILNGQKNQEYNTRNTTQYKEKPEVMIYPKKEIPFMMEELKKIRNDRRRETTVEPRRSRFPKIGIKLNEDIITSKDQMRYLGVILDRKNI</sequence>
<accession>A0A834IAN1</accession>
<proteinExistence type="predicted"/>
<evidence type="ECO:0000313" key="1">
    <source>
        <dbReference type="EMBL" id="KAF7275527.1"/>
    </source>
</evidence>
<organism evidence="1 2">
    <name type="scientific">Rhynchophorus ferrugineus</name>
    <name type="common">Red palm weevil</name>
    <name type="synonym">Curculio ferrugineus</name>
    <dbReference type="NCBI Taxonomy" id="354439"/>
    <lineage>
        <taxon>Eukaryota</taxon>
        <taxon>Metazoa</taxon>
        <taxon>Ecdysozoa</taxon>
        <taxon>Arthropoda</taxon>
        <taxon>Hexapoda</taxon>
        <taxon>Insecta</taxon>
        <taxon>Pterygota</taxon>
        <taxon>Neoptera</taxon>
        <taxon>Endopterygota</taxon>
        <taxon>Coleoptera</taxon>
        <taxon>Polyphaga</taxon>
        <taxon>Cucujiformia</taxon>
        <taxon>Curculionidae</taxon>
        <taxon>Dryophthorinae</taxon>
        <taxon>Rhynchophorus</taxon>
    </lineage>
</organism>
<dbReference type="AlphaFoldDB" id="A0A834IAN1"/>
<dbReference type="Proteomes" id="UP000625711">
    <property type="component" value="Unassembled WGS sequence"/>
</dbReference>
<gene>
    <name evidence="1" type="ORF">GWI33_011629</name>
</gene>
<reference evidence="1" key="1">
    <citation type="submission" date="2020-08" db="EMBL/GenBank/DDBJ databases">
        <title>Genome sequencing and assembly of the red palm weevil Rhynchophorus ferrugineus.</title>
        <authorList>
            <person name="Dias G.B."/>
            <person name="Bergman C.M."/>
            <person name="Manee M."/>
        </authorList>
    </citation>
    <scope>NUCLEOTIDE SEQUENCE</scope>
    <source>
        <strain evidence="1">AA-2017</strain>
        <tissue evidence="1">Whole larva</tissue>
    </source>
</reference>
<evidence type="ECO:0000313" key="2">
    <source>
        <dbReference type="Proteomes" id="UP000625711"/>
    </source>
</evidence>